<gene>
    <name evidence="3" type="ORF">AVDCRST_MAG71-1528</name>
</gene>
<keyword evidence="2" id="KW-0812">Transmembrane</keyword>
<feature type="transmembrane region" description="Helical" evidence="2">
    <location>
        <begin position="45"/>
        <end position="64"/>
    </location>
</feature>
<reference evidence="3" key="1">
    <citation type="submission" date="2020-02" db="EMBL/GenBank/DDBJ databases">
        <authorList>
            <person name="Meier V. D."/>
        </authorList>
    </citation>
    <scope>NUCLEOTIDE SEQUENCE</scope>
    <source>
        <strain evidence="3">AVDCRST_MAG71</strain>
    </source>
</reference>
<dbReference type="EMBL" id="CADCUA010000374">
    <property type="protein sequence ID" value="CAA9326343.1"/>
    <property type="molecule type" value="Genomic_DNA"/>
</dbReference>
<accession>A0A6J4LBG4</accession>
<keyword evidence="2" id="KW-1133">Transmembrane helix</keyword>
<proteinExistence type="predicted"/>
<sequence length="122" mass="12828">MNDTDGFDDSMRGLHAHSLQHLSPATRSRLRAARDPDARAATRRAFGWPLGGAFAAMAVIAIALRLQPAPTSSESATPSAPPTTQADAAVAAAPITLEESPDLYVWLASSDVIDSTSERAFP</sequence>
<feature type="region of interest" description="Disordered" evidence="1">
    <location>
        <begin position="17"/>
        <end position="36"/>
    </location>
</feature>
<organism evidence="3">
    <name type="scientific">uncultured Lysobacter sp</name>
    <dbReference type="NCBI Taxonomy" id="271060"/>
    <lineage>
        <taxon>Bacteria</taxon>
        <taxon>Pseudomonadati</taxon>
        <taxon>Pseudomonadota</taxon>
        <taxon>Gammaproteobacteria</taxon>
        <taxon>Lysobacterales</taxon>
        <taxon>Lysobacteraceae</taxon>
        <taxon>Lysobacter</taxon>
        <taxon>environmental samples</taxon>
    </lineage>
</organism>
<protein>
    <submittedName>
        <fullName evidence="3">Uncharacterized protein</fullName>
    </submittedName>
</protein>
<keyword evidence="2" id="KW-0472">Membrane</keyword>
<name>A0A6J4LBG4_9GAMM</name>
<evidence type="ECO:0000313" key="3">
    <source>
        <dbReference type="EMBL" id="CAA9326343.1"/>
    </source>
</evidence>
<evidence type="ECO:0000256" key="2">
    <source>
        <dbReference type="SAM" id="Phobius"/>
    </source>
</evidence>
<evidence type="ECO:0000256" key="1">
    <source>
        <dbReference type="SAM" id="MobiDB-lite"/>
    </source>
</evidence>
<dbReference type="AlphaFoldDB" id="A0A6J4LBG4"/>